<comment type="caution">
    <text evidence="1">The sequence shown here is derived from an EMBL/GenBank/DDBJ whole genome shotgun (WGS) entry which is preliminary data.</text>
</comment>
<dbReference type="EMBL" id="JAFVMF010000030">
    <property type="protein sequence ID" value="MBO1361764.1"/>
    <property type="molecule type" value="Genomic_DNA"/>
</dbReference>
<dbReference type="InterPro" id="IPR025528">
    <property type="entry name" value="BrnA_antitoxin"/>
</dbReference>
<name>A0ABS3M0S2_9PROT</name>
<reference evidence="1 2" key="1">
    <citation type="submission" date="2021-03" db="EMBL/GenBank/DDBJ databases">
        <title>The complete genome sequence of Acetobacter sacchari TBRC 11175.</title>
        <authorList>
            <person name="Charoenyingcharoen P."/>
            <person name="Yukphan P."/>
        </authorList>
    </citation>
    <scope>NUCLEOTIDE SEQUENCE [LARGE SCALE GENOMIC DNA]</scope>
    <source>
        <strain evidence="1 2">TBRC 11175</strain>
    </source>
</reference>
<evidence type="ECO:0000313" key="2">
    <source>
        <dbReference type="Proteomes" id="UP000664771"/>
    </source>
</evidence>
<evidence type="ECO:0000313" key="1">
    <source>
        <dbReference type="EMBL" id="MBO1361764.1"/>
    </source>
</evidence>
<keyword evidence="2" id="KW-1185">Reference proteome</keyword>
<sequence length="94" mass="10158">MPTDTEDAAINAGIAQDADNPELTDRELRAMVPAQRATPALAAAKRVRGAQQAPVKMPVSIRLDRDLIDRLKADGPGWQKRANDMLRVATGLVN</sequence>
<organism evidence="1 2">
    <name type="scientific">Acetobacter sacchari</name>
    <dbReference type="NCBI Taxonomy" id="2661687"/>
    <lineage>
        <taxon>Bacteria</taxon>
        <taxon>Pseudomonadati</taxon>
        <taxon>Pseudomonadota</taxon>
        <taxon>Alphaproteobacteria</taxon>
        <taxon>Acetobacterales</taxon>
        <taxon>Acetobacteraceae</taxon>
        <taxon>Acetobacter</taxon>
    </lineage>
</organism>
<accession>A0ABS3M0S2</accession>
<dbReference type="Proteomes" id="UP000664771">
    <property type="component" value="Unassembled WGS sequence"/>
</dbReference>
<protein>
    <submittedName>
        <fullName evidence="1">BrnA antitoxin family protein</fullName>
    </submittedName>
</protein>
<proteinExistence type="predicted"/>
<dbReference type="Pfam" id="PF14384">
    <property type="entry name" value="BrnA_antitoxin"/>
    <property type="match status" value="1"/>
</dbReference>
<gene>
    <name evidence="1" type="ORF">J2D73_18440</name>
</gene>